<dbReference type="EMBL" id="UINC01009915">
    <property type="protein sequence ID" value="SVA44321.1"/>
    <property type="molecule type" value="Genomic_DNA"/>
</dbReference>
<dbReference type="InterPro" id="IPR028081">
    <property type="entry name" value="Leu-bd"/>
</dbReference>
<gene>
    <name evidence="3" type="ORF">METZ01_LOCUS97175</name>
</gene>
<dbReference type="InterPro" id="IPR028082">
    <property type="entry name" value="Peripla_BP_I"/>
</dbReference>
<dbReference type="AlphaFoldDB" id="A0A381VW63"/>
<evidence type="ECO:0000313" key="3">
    <source>
        <dbReference type="EMBL" id="SVA44321.1"/>
    </source>
</evidence>
<name>A0A381VW63_9ZZZZ</name>
<dbReference type="SUPFAM" id="SSF53822">
    <property type="entry name" value="Periplasmic binding protein-like I"/>
    <property type="match status" value="1"/>
</dbReference>
<dbReference type="InterPro" id="IPR051010">
    <property type="entry name" value="BCAA_transport"/>
</dbReference>
<evidence type="ECO:0000259" key="2">
    <source>
        <dbReference type="Pfam" id="PF13458"/>
    </source>
</evidence>
<dbReference type="PROSITE" id="PS51318">
    <property type="entry name" value="TAT"/>
    <property type="match status" value="1"/>
</dbReference>
<dbReference type="PANTHER" id="PTHR30483:SF6">
    <property type="entry name" value="PERIPLASMIC BINDING PROTEIN OF ABC TRANSPORTER FOR NATURAL AMINO ACIDS"/>
    <property type="match status" value="1"/>
</dbReference>
<dbReference type="PANTHER" id="PTHR30483">
    <property type="entry name" value="LEUCINE-SPECIFIC-BINDING PROTEIN"/>
    <property type="match status" value="1"/>
</dbReference>
<evidence type="ECO:0000256" key="1">
    <source>
        <dbReference type="ARBA" id="ARBA00022729"/>
    </source>
</evidence>
<keyword evidence="1" id="KW-0732">Signal</keyword>
<feature type="domain" description="Leucine-binding protein" evidence="2">
    <location>
        <begin position="56"/>
        <end position="417"/>
    </location>
</feature>
<dbReference type="Gene3D" id="3.40.50.2300">
    <property type="match status" value="2"/>
</dbReference>
<dbReference type="InterPro" id="IPR006311">
    <property type="entry name" value="TAT_signal"/>
</dbReference>
<protein>
    <recommendedName>
        <fullName evidence="2">Leucine-binding protein domain-containing protein</fullName>
    </recommendedName>
</protein>
<organism evidence="3">
    <name type="scientific">marine metagenome</name>
    <dbReference type="NCBI Taxonomy" id="408172"/>
    <lineage>
        <taxon>unclassified sequences</taxon>
        <taxon>metagenomes</taxon>
        <taxon>ecological metagenomes</taxon>
    </lineage>
</organism>
<reference evidence="3" key="1">
    <citation type="submission" date="2018-05" db="EMBL/GenBank/DDBJ databases">
        <authorList>
            <person name="Lanie J.A."/>
            <person name="Ng W.-L."/>
            <person name="Kazmierczak K.M."/>
            <person name="Andrzejewski T.M."/>
            <person name="Davidsen T.M."/>
            <person name="Wayne K.J."/>
            <person name="Tettelin H."/>
            <person name="Glass J.I."/>
            <person name="Rusch D."/>
            <person name="Podicherti R."/>
            <person name="Tsui H.-C.T."/>
            <person name="Winkler M.E."/>
        </authorList>
    </citation>
    <scope>NUCLEOTIDE SEQUENCE</scope>
</reference>
<sequence>MMSNKEEEKVDQQNELNLTRRSVLGAGAAIAGAGIIGSQLIDPVAKTAYAAGSDKPIRIGFQAHRTGIGALYGRWYERTTNAAAKYINSIGGIAGRPIEIITEDDGTDPKRGADVVEKLATKHKVDFVYGTLFSHVVMGSAPRAGELKIPYFVVSEGYHVASGALNRYVFQPCITDVRSQITAVANWIFSNLGKNVALIYPDYAFGYNHRDYASAAAAKSGAKITAKIAIPPTASSFTRYFVKIPKNTEVIYHVMVGPGVLTFVREMGEHYGAKHPKLFGFIDSLEGVNINSTGLEFLDGSHFWEAMPRYADGYPTSGSNFYRDAVGVDNTGASKSDSKDVAAYSHMFGCWETLFAIKEAVEQSGYKSKRDYKTLIETFEGFTGFNEGIAHPQGSKVFSGKTHQCYGQQFVSQVKNGKFNVVHRTSIADGMYEPETDYTKKSF</sequence>
<dbReference type="Pfam" id="PF13458">
    <property type="entry name" value="Peripla_BP_6"/>
    <property type="match status" value="1"/>
</dbReference>
<accession>A0A381VW63</accession>
<proteinExistence type="predicted"/>